<dbReference type="EMBL" id="FOGQ01000001">
    <property type="protein sequence ID" value="SER41924.1"/>
    <property type="molecule type" value="Genomic_DNA"/>
</dbReference>
<keyword evidence="9" id="KW-1185">Reference proteome</keyword>
<evidence type="ECO:0000256" key="1">
    <source>
        <dbReference type="ARBA" id="ARBA00022475"/>
    </source>
</evidence>
<name>A0A1H9P0W1_9CORY</name>
<gene>
    <name evidence="8" type="ORF">SAMN05661109_00178</name>
</gene>
<keyword evidence="2 7" id="KW-0732">Signal</keyword>
<dbReference type="AlphaFoldDB" id="A0A1H9P0W1"/>
<organism evidence="8 9">
    <name type="scientific">Corynebacterium cystitidis DSM 20524</name>
    <dbReference type="NCBI Taxonomy" id="1121357"/>
    <lineage>
        <taxon>Bacteria</taxon>
        <taxon>Bacillati</taxon>
        <taxon>Actinomycetota</taxon>
        <taxon>Actinomycetes</taxon>
        <taxon>Mycobacteriales</taxon>
        <taxon>Corynebacteriaceae</taxon>
        <taxon>Corynebacterium</taxon>
    </lineage>
</organism>
<dbReference type="Pfam" id="PF14041">
    <property type="entry name" value="Lipoprotein_21"/>
    <property type="match status" value="1"/>
</dbReference>
<keyword evidence="5 8" id="KW-0449">Lipoprotein</keyword>
<evidence type="ECO:0000256" key="7">
    <source>
        <dbReference type="SAM" id="SignalP"/>
    </source>
</evidence>
<evidence type="ECO:0000313" key="8">
    <source>
        <dbReference type="EMBL" id="SER41924.1"/>
    </source>
</evidence>
<feature type="signal peptide" evidence="7">
    <location>
        <begin position="1"/>
        <end position="20"/>
    </location>
</feature>
<dbReference type="STRING" id="1121357.SAMN05661109_00178"/>
<feature type="region of interest" description="Disordered" evidence="6">
    <location>
        <begin position="51"/>
        <end position="87"/>
    </location>
</feature>
<dbReference type="InterPro" id="IPR025971">
    <property type="entry name" value="LppP/LprE"/>
</dbReference>
<reference evidence="9" key="1">
    <citation type="submission" date="2016-10" db="EMBL/GenBank/DDBJ databases">
        <authorList>
            <person name="Varghese N."/>
            <person name="Submissions S."/>
        </authorList>
    </citation>
    <scope>NUCLEOTIDE SEQUENCE [LARGE SCALE GENOMIC DNA]</scope>
    <source>
        <strain evidence="9">DSM 20524</strain>
    </source>
</reference>
<proteinExistence type="predicted"/>
<keyword evidence="4" id="KW-0564">Palmitate</keyword>
<evidence type="ECO:0000256" key="3">
    <source>
        <dbReference type="ARBA" id="ARBA00023136"/>
    </source>
</evidence>
<accession>A0A1H9P0W1</accession>
<evidence type="ECO:0000256" key="6">
    <source>
        <dbReference type="SAM" id="MobiDB-lite"/>
    </source>
</evidence>
<feature type="compositionally biased region" description="Low complexity" evidence="6">
    <location>
        <begin position="63"/>
        <end position="78"/>
    </location>
</feature>
<evidence type="ECO:0000256" key="5">
    <source>
        <dbReference type="ARBA" id="ARBA00023288"/>
    </source>
</evidence>
<dbReference type="Proteomes" id="UP000198929">
    <property type="component" value="Unassembled WGS sequence"/>
</dbReference>
<keyword evidence="3" id="KW-0472">Membrane</keyword>
<keyword evidence="1" id="KW-1003">Cell membrane</keyword>
<feature type="chain" id="PRO_5038707295" evidence="7">
    <location>
        <begin position="21"/>
        <end position="217"/>
    </location>
</feature>
<evidence type="ECO:0000256" key="2">
    <source>
        <dbReference type="ARBA" id="ARBA00022729"/>
    </source>
</evidence>
<dbReference type="RefSeq" id="WP_231910167.1">
    <property type="nucleotide sequence ID" value="NZ_CP047199.1"/>
</dbReference>
<dbReference type="PROSITE" id="PS51257">
    <property type="entry name" value="PROKAR_LIPOPROTEIN"/>
    <property type="match status" value="1"/>
</dbReference>
<evidence type="ECO:0000256" key="4">
    <source>
        <dbReference type="ARBA" id="ARBA00023139"/>
    </source>
</evidence>
<evidence type="ECO:0000313" key="9">
    <source>
        <dbReference type="Proteomes" id="UP000198929"/>
    </source>
</evidence>
<protein>
    <submittedName>
        <fullName evidence="8">LppP/LprE lipoprotein</fullName>
    </submittedName>
</protein>
<sequence length="217" mass="23509">MSAVKAWYAGVMRATSMVAAGLLLSSCGQFFEQPVAEPTAVLTEVSTVVAAPEGQPEETRQGSSSSTAVETQTETVTQKPNTSSECGTMSANQALITNVGKVRRVRDYPWDTDYSYTEGYDPCAALSWITITVEGVTGSSPNHIMLFHKGDYLGTATYEAYGFFPRVTRASDNMINVVYTYPLTGEGTANASGRAYASFEWDEDLQKVQMYGDVPPK</sequence>